<dbReference type="Pfam" id="PF00069">
    <property type="entry name" value="Pkinase"/>
    <property type="match status" value="1"/>
</dbReference>
<dbReference type="GO" id="GO:0005524">
    <property type="term" value="F:ATP binding"/>
    <property type="evidence" value="ECO:0007669"/>
    <property type="project" value="InterPro"/>
</dbReference>
<dbReference type="InterPro" id="IPR008266">
    <property type="entry name" value="Tyr_kinase_AS"/>
</dbReference>
<dbReference type="InterPro" id="IPR011009">
    <property type="entry name" value="Kinase-like_dom_sf"/>
</dbReference>
<dbReference type="SMART" id="SM00220">
    <property type="entry name" value="S_TKc"/>
    <property type="match status" value="1"/>
</dbReference>
<organism evidence="12 13">
    <name type="scientific">Sphaerosporella brunnea</name>
    <dbReference type="NCBI Taxonomy" id="1250544"/>
    <lineage>
        <taxon>Eukaryota</taxon>
        <taxon>Fungi</taxon>
        <taxon>Dikarya</taxon>
        <taxon>Ascomycota</taxon>
        <taxon>Pezizomycotina</taxon>
        <taxon>Pezizomycetes</taxon>
        <taxon>Pezizales</taxon>
        <taxon>Pyronemataceae</taxon>
        <taxon>Sphaerosporella</taxon>
    </lineage>
</organism>
<feature type="coiled-coil region" evidence="10">
    <location>
        <begin position="178"/>
        <end position="256"/>
    </location>
</feature>
<dbReference type="InterPro" id="IPR000719">
    <property type="entry name" value="Prot_kinase_dom"/>
</dbReference>
<dbReference type="EMBL" id="VXIS01000308">
    <property type="protein sequence ID" value="KAA8894813.1"/>
    <property type="molecule type" value="Genomic_DNA"/>
</dbReference>
<evidence type="ECO:0000313" key="12">
    <source>
        <dbReference type="EMBL" id="KAA8894813.1"/>
    </source>
</evidence>
<evidence type="ECO:0000256" key="1">
    <source>
        <dbReference type="ARBA" id="ARBA00003747"/>
    </source>
</evidence>
<dbReference type="SUPFAM" id="SSF56112">
    <property type="entry name" value="Protein kinase-like (PK-like)"/>
    <property type="match status" value="1"/>
</dbReference>
<evidence type="ECO:0000256" key="3">
    <source>
        <dbReference type="ARBA" id="ARBA00012513"/>
    </source>
</evidence>
<evidence type="ECO:0000259" key="11">
    <source>
        <dbReference type="PROSITE" id="PS50011"/>
    </source>
</evidence>
<dbReference type="PROSITE" id="PS00109">
    <property type="entry name" value="PROTEIN_KINASE_TYR"/>
    <property type="match status" value="1"/>
</dbReference>
<dbReference type="OrthoDB" id="8905873at2759"/>
<comment type="catalytic activity">
    <reaction evidence="9">
        <text>L-seryl-[protein] + ATP = O-phospho-L-seryl-[protein] + ADP + H(+)</text>
        <dbReference type="Rhea" id="RHEA:17989"/>
        <dbReference type="Rhea" id="RHEA-COMP:9863"/>
        <dbReference type="Rhea" id="RHEA-COMP:11604"/>
        <dbReference type="ChEBI" id="CHEBI:15378"/>
        <dbReference type="ChEBI" id="CHEBI:29999"/>
        <dbReference type="ChEBI" id="CHEBI:30616"/>
        <dbReference type="ChEBI" id="CHEBI:83421"/>
        <dbReference type="ChEBI" id="CHEBI:456216"/>
        <dbReference type="EC" id="2.7.11.1"/>
    </reaction>
</comment>
<dbReference type="AlphaFoldDB" id="A0A5J5EI49"/>
<proteinExistence type="predicted"/>
<evidence type="ECO:0000313" key="13">
    <source>
        <dbReference type="Proteomes" id="UP000326924"/>
    </source>
</evidence>
<dbReference type="Proteomes" id="UP000326924">
    <property type="component" value="Unassembled WGS sequence"/>
</dbReference>
<dbReference type="Gene3D" id="1.10.510.10">
    <property type="entry name" value="Transferase(Phosphotransferase) domain 1"/>
    <property type="match status" value="1"/>
</dbReference>
<reference evidence="12 13" key="1">
    <citation type="submission" date="2019-09" db="EMBL/GenBank/DDBJ databases">
        <title>Draft genome of the ectomycorrhizal ascomycete Sphaerosporella brunnea.</title>
        <authorList>
            <consortium name="DOE Joint Genome Institute"/>
            <person name="Benucci G.M."/>
            <person name="Marozzi G."/>
            <person name="Antonielli L."/>
            <person name="Sanchez S."/>
            <person name="Marco P."/>
            <person name="Wang X."/>
            <person name="Falini L.B."/>
            <person name="Barry K."/>
            <person name="Haridas S."/>
            <person name="Lipzen A."/>
            <person name="Labutti K."/>
            <person name="Grigoriev I.V."/>
            <person name="Murat C."/>
            <person name="Martin F."/>
            <person name="Albertini E."/>
            <person name="Donnini D."/>
            <person name="Bonito G."/>
        </authorList>
    </citation>
    <scope>NUCLEOTIDE SEQUENCE [LARGE SCALE GENOMIC DNA]</scope>
    <source>
        <strain evidence="12 13">Sb_GMNB300</strain>
    </source>
</reference>
<sequence>MAKITILDGGKMVGFQIKDTEEDRAQGKKVFARVPLPPESFIEAVAIVRSNCPHAAGRIPSVSARESSLMSLVGNVSPESTFETHGTTSNPQPHTMPDTLQLIVGETPPPPPLSATDDLRTSLVGSLQDAYLSERPIAALFDVLLPYLTAGPEHARLARCFEVVKTVNAIKQPYLLRIDQLERDAAAHTAILEEARNAHKAQLDQLRGEHQNQLLQLEGQHEKQLMVVKEGNDAAMSKLQKSLEHTETELLCLQEQINRKGTVNIFDGSITRAELWKKVIANVDERDLHRRLPSVPIALSPSERSKVADFLRRFNAKTWTREGPAFYKAVLALMRPMVNAPRLGDKIPGIELLDTHARKDLFANTCTPDLVISTAGQRKALAHALYGIMELKICEDDELETATHLGQAYDYLCRVQKAQPERRKFFAVLSNVRKNVIITLEKTFVAKYCAVDLRTLILYLRHALAPQTGVSDFKPPPFVFSLPSEDFTRLLGSSNRNVVAAFKFEGKVIAVKRTTEAFKIGVAHEIAILRRIMCTSGRPLSLPALEYALPDGHEFGMTPVGQPFTLASLPSATAMQDTLRDILSGLQWLHSIGIIHRDVRLDNVVMHTHDRSLRPTIIDFDHAVHFKPGKPEEVNYRGGLICCPPDLVCNPQFDITSDTYVPLPRHDFQAFVLLVLQCLFPSRFKGFRSYRLMQRSSEERKELINLWGELKASVVWSRFVAEVMDRDDVDCGLLEQMAQVYLFPKRVTR</sequence>
<comment type="subunit">
    <text evidence="2">Component of the EKC/KEOPS complex composed of at least BUD32, CGI121, GON7, KAE1 and PCC1; the whole complex dimerizes.</text>
</comment>
<name>A0A5J5EI49_9PEZI</name>
<dbReference type="InParanoid" id="A0A5J5EI49"/>
<evidence type="ECO:0000256" key="5">
    <source>
        <dbReference type="ARBA" id="ARBA00019973"/>
    </source>
</evidence>
<evidence type="ECO:0000256" key="4">
    <source>
        <dbReference type="ARBA" id="ARBA00013948"/>
    </source>
</evidence>
<comment type="catalytic activity">
    <reaction evidence="8">
        <text>L-threonyl-[protein] + ATP = O-phospho-L-threonyl-[protein] + ADP + H(+)</text>
        <dbReference type="Rhea" id="RHEA:46608"/>
        <dbReference type="Rhea" id="RHEA-COMP:11060"/>
        <dbReference type="Rhea" id="RHEA-COMP:11605"/>
        <dbReference type="ChEBI" id="CHEBI:15378"/>
        <dbReference type="ChEBI" id="CHEBI:30013"/>
        <dbReference type="ChEBI" id="CHEBI:30616"/>
        <dbReference type="ChEBI" id="CHEBI:61977"/>
        <dbReference type="ChEBI" id="CHEBI:456216"/>
        <dbReference type="EC" id="2.7.11.1"/>
    </reaction>
</comment>
<keyword evidence="13" id="KW-1185">Reference proteome</keyword>
<dbReference type="GO" id="GO:0004674">
    <property type="term" value="F:protein serine/threonine kinase activity"/>
    <property type="evidence" value="ECO:0007669"/>
    <property type="project" value="UniProtKB-EC"/>
</dbReference>
<evidence type="ECO:0000256" key="7">
    <source>
        <dbReference type="ARBA" id="ARBA00033194"/>
    </source>
</evidence>
<protein>
    <recommendedName>
        <fullName evidence="5">EKC/KEOPS complex subunit BUD32</fullName>
        <ecNumber evidence="3">2.7.11.1</ecNumber>
    </recommendedName>
    <alternativeName>
        <fullName evidence="6 7">Atypical Serine/threonine protein kinase BUD32</fullName>
    </alternativeName>
    <alternativeName>
        <fullName evidence="4">EKC/KEOPS complex subunit bud32</fullName>
    </alternativeName>
</protein>
<dbReference type="EC" id="2.7.11.1" evidence="3"/>
<evidence type="ECO:0000256" key="9">
    <source>
        <dbReference type="ARBA" id="ARBA00048679"/>
    </source>
</evidence>
<evidence type="ECO:0000256" key="10">
    <source>
        <dbReference type="SAM" id="Coils"/>
    </source>
</evidence>
<comment type="function">
    <text evidence="1">Component of the EKC/KEOPS complex that is required for the formation of a threonylcarbamoyl group on adenosine at position 37 (t(6)A37) in tRNAs that read codons beginning with adenine. The complex is probably involved in the transfer of the threonylcarbamoyl moiety of threonylcarbamoyl-AMP (TC-AMP) to the N6 group of A37. BUD32 has ATPase activity in the context of the EKC/KEOPS complex and likely plays a supporting role to the catalytic subunit KAE1. The EKC/KEOPS complex also promotes both telomere uncapping and telomere elongation. The complex is required for efficient recruitment of transcriptional coactivators.</text>
</comment>
<keyword evidence="10" id="KW-0175">Coiled coil</keyword>
<evidence type="ECO:0000256" key="6">
    <source>
        <dbReference type="ARBA" id="ARBA00030980"/>
    </source>
</evidence>
<dbReference type="PROSITE" id="PS50011">
    <property type="entry name" value="PROTEIN_KINASE_DOM"/>
    <property type="match status" value="1"/>
</dbReference>
<comment type="caution">
    <text evidence="12">The sequence shown here is derived from an EMBL/GenBank/DDBJ whole genome shotgun (WGS) entry which is preliminary data.</text>
</comment>
<evidence type="ECO:0000256" key="2">
    <source>
        <dbReference type="ARBA" id="ARBA00011534"/>
    </source>
</evidence>
<evidence type="ECO:0000256" key="8">
    <source>
        <dbReference type="ARBA" id="ARBA00047899"/>
    </source>
</evidence>
<gene>
    <name evidence="12" type="ORF">FN846DRAFT_998815</name>
</gene>
<feature type="domain" description="Protein kinase" evidence="11">
    <location>
        <begin position="485"/>
        <end position="749"/>
    </location>
</feature>
<accession>A0A5J5EI49</accession>